<dbReference type="OrthoDB" id="965103at2"/>
<dbReference type="Proteomes" id="UP000256373">
    <property type="component" value="Unassembled WGS sequence"/>
</dbReference>
<organism evidence="1 2">
    <name type="scientific">Dyadobacter luteus</name>
    <dbReference type="NCBI Taxonomy" id="2259619"/>
    <lineage>
        <taxon>Bacteria</taxon>
        <taxon>Pseudomonadati</taxon>
        <taxon>Bacteroidota</taxon>
        <taxon>Cytophagia</taxon>
        <taxon>Cytophagales</taxon>
        <taxon>Spirosomataceae</taxon>
        <taxon>Dyadobacter</taxon>
    </lineage>
</organism>
<gene>
    <name evidence="1" type="ORF">DSL64_16670</name>
</gene>
<reference evidence="1 2" key="1">
    <citation type="submission" date="2018-07" db="EMBL/GenBank/DDBJ databases">
        <title>Dyadobacter roseus sp. nov., isolated from rose rhizosphere soil.</title>
        <authorList>
            <person name="Chen L."/>
        </authorList>
    </citation>
    <scope>NUCLEOTIDE SEQUENCE [LARGE SCALE GENOMIC DNA]</scope>
    <source>
        <strain evidence="1 2">RS19</strain>
    </source>
</reference>
<dbReference type="EMBL" id="QNUL01000013">
    <property type="protein sequence ID" value="REA59937.1"/>
    <property type="molecule type" value="Genomic_DNA"/>
</dbReference>
<proteinExistence type="predicted"/>
<comment type="caution">
    <text evidence="1">The sequence shown here is derived from an EMBL/GenBank/DDBJ whole genome shotgun (WGS) entry which is preliminary data.</text>
</comment>
<accession>A0A3D8YA38</accession>
<sequence length="60" mass="6782">MAEGNNIFKELEPKEQVPEYLKRAIVAEVDTIRNSMEVVTLFTEHFLKTITVAISEGATE</sequence>
<protein>
    <submittedName>
        <fullName evidence="1">Uncharacterized protein</fullName>
    </submittedName>
</protein>
<evidence type="ECO:0000313" key="1">
    <source>
        <dbReference type="EMBL" id="REA59937.1"/>
    </source>
</evidence>
<dbReference type="RefSeq" id="WP_115832041.1">
    <property type="nucleotide sequence ID" value="NZ_QNUL01000013.1"/>
</dbReference>
<name>A0A3D8YA38_9BACT</name>
<evidence type="ECO:0000313" key="2">
    <source>
        <dbReference type="Proteomes" id="UP000256373"/>
    </source>
</evidence>
<keyword evidence="2" id="KW-1185">Reference proteome</keyword>
<dbReference type="AlphaFoldDB" id="A0A3D8YA38"/>